<proteinExistence type="predicted"/>
<name>A0AAD6SLF7_9AGAR</name>
<organism evidence="2 3">
    <name type="scientific">Mycena alexandri</name>
    <dbReference type="NCBI Taxonomy" id="1745969"/>
    <lineage>
        <taxon>Eukaryota</taxon>
        <taxon>Fungi</taxon>
        <taxon>Dikarya</taxon>
        <taxon>Basidiomycota</taxon>
        <taxon>Agaricomycotina</taxon>
        <taxon>Agaricomycetes</taxon>
        <taxon>Agaricomycetidae</taxon>
        <taxon>Agaricales</taxon>
        <taxon>Marasmiineae</taxon>
        <taxon>Mycenaceae</taxon>
        <taxon>Mycena</taxon>
    </lineage>
</organism>
<feature type="compositionally biased region" description="Polar residues" evidence="1">
    <location>
        <begin position="7"/>
        <end position="22"/>
    </location>
</feature>
<feature type="region of interest" description="Disordered" evidence="1">
    <location>
        <begin position="1"/>
        <end position="22"/>
    </location>
</feature>
<dbReference type="Proteomes" id="UP001218188">
    <property type="component" value="Unassembled WGS sequence"/>
</dbReference>
<evidence type="ECO:0000256" key="1">
    <source>
        <dbReference type="SAM" id="MobiDB-lite"/>
    </source>
</evidence>
<sequence>MSEAGSPATNASIGSPTASTPIARTPELEGLIRNLRLIARNVAVAQAVVPPNFVEATPATPDQLVAAFAGHEEAQSYRVVLRGREPGLYLTVLAASEQIDGVPNQFQQRQTGLQAALAFYAANYPHDVKKLVEEGSVQATSAATPMFKDGAVLVDEDTSTF</sequence>
<protein>
    <submittedName>
        <fullName evidence="2">Uncharacterized protein</fullName>
    </submittedName>
</protein>
<gene>
    <name evidence="2" type="ORF">C8F04DRAFT_1265332</name>
</gene>
<evidence type="ECO:0000313" key="2">
    <source>
        <dbReference type="EMBL" id="KAJ7029111.1"/>
    </source>
</evidence>
<comment type="caution">
    <text evidence="2">The sequence shown here is derived from an EMBL/GenBank/DDBJ whole genome shotgun (WGS) entry which is preliminary data.</text>
</comment>
<reference evidence="2" key="1">
    <citation type="submission" date="2023-03" db="EMBL/GenBank/DDBJ databases">
        <title>Massive genome expansion in bonnet fungi (Mycena s.s.) driven by repeated elements and novel gene families across ecological guilds.</title>
        <authorList>
            <consortium name="Lawrence Berkeley National Laboratory"/>
            <person name="Harder C.B."/>
            <person name="Miyauchi S."/>
            <person name="Viragh M."/>
            <person name="Kuo A."/>
            <person name="Thoen E."/>
            <person name="Andreopoulos B."/>
            <person name="Lu D."/>
            <person name="Skrede I."/>
            <person name="Drula E."/>
            <person name="Henrissat B."/>
            <person name="Morin E."/>
            <person name="Kohler A."/>
            <person name="Barry K."/>
            <person name="LaButti K."/>
            <person name="Morin E."/>
            <person name="Salamov A."/>
            <person name="Lipzen A."/>
            <person name="Mereny Z."/>
            <person name="Hegedus B."/>
            <person name="Baldrian P."/>
            <person name="Stursova M."/>
            <person name="Weitz H."/>
            <person name="Taylor A."/>
            <person name="Grigoriev I.V."/>
            <person name="Nagy L.G."/>
            <person name="Martin F."/>
            <person name="Kauserud H."/>
        </authorList>
    </citation>
    <scope>NUCLEOTIDE SEQUENCE</scope>
    <source>
        <strain evidence="2">CBHHK200</strain>
    </source>
</reference>
<evidence type="ECO:0000313" key="3">
    <source>
        <dbReference type="Proteomes" id="UP001218188"/>
    </source>
</evidence>
<keyword evidence="3" id="KW-1185">Reference proteome</keyword>
<dbReference type="EMBL" id="JARJCM010000105">
    <property type="protein sequence ID" value="KAJ7029111.1"/>
    <property type="molecule type" value="Genomic_DNA"/>
</dbReference>
<dbReference type="AlphaFoldDB" id="A0AAD6SLF7"/>
<accession>A0AAD6SLF7</accession>